<dbReference type="EMBL" id="VSSQ01043176">
    <property type="protein sequence ID" value="MPM96838.1"/>
    <property type="molecule type" value="Genomic_DNA"/>
</dbReference>
<protein>
    <recommendedName>
        <fullName evidence="3">EcsC protein family protein</fullName>
    </recommendedName>
</protein>
<evidence type="ECO:0000256" key="1">
    <source>
        <dbReference type="SAM" id="Phobius"/>
    </source>
</evidence>
<organism evidence="2">
    <name type="scientific">bioreactor metagenome</name>
    <dbReference type="NCBI Taxonomy" id="1076179"/>
    <lineage>
        <taxon>unclassified sequences</taxon>
        <taxon>metagenomes</taxon>
        <taxon>ecological metagenomes</taxon>
    </lineage>
</organism>
<name>A0A645E624_9ZZZZ</name>
<keyword evidence="1" id="KW-0812">Transmembrane</keyword>
<feature type="transmembrane region" description="Helical" evidence="1">
    <location>
        <begin position="176"/>
        <end position="195"/>
    </location>
</feature>
<evidence type="ECO:0008006" key="3">
    <source>
        <dbReference type="Google" id="ProtNLM"/>
    </source>
</evidence>
<keyword evidence="1" id="KW-1133">Transmembrane helix</keyword>
<gene>
    <name evidence="2" type="ORF">SDC9_144003</name>
</gene>
<reference evidence="2" key="1">
    <citation type="submission" date="2019-08" db="EMBL/GenBank/DDBJ databases">
        <authorList>
            <person name="Kucharzyk K."/>
            <person name="Murdoch R.W."/>
            <person name="Higgins S."/>
            <person name="Loffler F."/>
        </authorList>
    </citation>
    <scope>NUCLEOTIDE SEQUENCE</scope>
</reference>
<evidence type="ECO:0000313" key="2">
    <source>
        <dbReference type="EMBL" id="MPM96838.1"/>
    </source>
</evidence>
<sequence length="222" mass="25605">MIDTLNKGFYKAFQLIFTKGIGIIEKTFREDELELAFRVNDFRINQRPDKKSLRLLEKEIKKEQSFNTCVTLAEGISLGAIGIGLPDIPLFLGVLLKGIYETAIGYGFNYKEEKEQILILKMITAALCTDEEIKKLNDSVEFWIVHMNESQIIYDFEEEIQKASIALSKALLLSKFVQGFFVLGIVGGMVNPFVYHKIMKYVSLKYKKRYLIQKRLGIKNER</sequence>
<accession>A0A645E624</accession>
<keyword evidence="1" id="KW-0472">Membrane</keyword>
<dbReference type="AlphaFoldDB" id="A0A645E624"/>
<proteinExistence type="predicted"/>
<comment type="caution">
    <text evidence="2">The sequence shown here is derived from an EMBL/GenBank/DDBJ whole genome shotgun (WGS) entry which is preliminary data.</text>
</comment>
<dbReference type="Pfam" id="PF12787">
    <property type="entry name" value="EcsC"/>
    <property type="match status" value="1"/>
</dbReference>
<dbReference type="InterPro" id="IPR024787">
    <property type="entry name" value="EcsC"/>
</dbReference>